<comment type="subunit">
    <text evidence="3">Forms a 24-polypeptide structural core with octahedral symmetry.</text>
</comment>
<keyword evidence="4 7" id="KW-0808">Transferase</keyword>
<feature type="domain" description="Peripheral subunit-binding (PSBD)" evidence="10">
    <location>
        <begin position="121"/>
        <end position="158"/>
    </location>
</feature>
<dbReference type="PROSITE" id="PS51826">
    <property type="entry name" value="PSBD"/>
    <property type="match status" value="2"/>
</dbReference>
<dbReference type="EMBL" id="CP014206">
    <property type="protein sequence ID" value="AMK12529.1"/>
    <property type="molecule type" value="Genomic_DNA"/>
</dbReference>
<dbReference type="EC" id="2.3.1.-" evidence="7"/>
<evidence type="ECO:0000313" key="13">
    <source>
        <dbReference type="Proteomes" id="UP000055611"/>
    </source>
</evidence>
<dbReference type="Proteomes" id="UP000055611">
    <property type="component" value="Chromosome"/>
</dbReference>
<dbReference type="InterPro" id="IPR023213">
    <property type="entry name" value="CAT-like_dom_sf"/>
</dbReference>
<dbReference type="Proteomes" id="UP000295506">
    <property type="component" value="Unassembled WGS sequence"/>
</dbReference>
<dbReference type="SUPFAM" id="SSF52777">
    <property type="entry name" value="CoA-dependent acyltransferases"/>
    <property type="match status" value="1"/>
</dbReference>
<dbReference type="InterPro" id="IPR036625">
    <property type="entry name" value="E3-bd_dom_sf"/>
</dbReference>
<evidence type="ECO:0000256" key="2">
    <source>
        <dbReference type="ARBA" id="ARBA00007317"/>
    </source>
</evidence>
<dbReference type="Gene3D" id="2.40.50.100">
    <property type="match status" value="1"/>
</dbReference>
<sequence>MAQEVIMPKWGLTMKEGKVSRWLKAEGDPVKAGEPLFEVETDKITNSVEAPADGVLAKIIVPEGGVAAVQAVLGVIAAPGEAVDVAGGAPAAAEPAPAGASSDAAPAASGAGPAKDGEFVKAMPAARKLARELEVDLSTVTGTGRDGAVTMKDVQEAADAAFAGVNASRKAIEFARKKGIDLTQVAGTGEDGRITKADILRAMNPAAEAPAAAAPAQAADTVIPMEGVRKLIADNMQASLTNAAQLTVFVEIDATGMVELRGKLLARNKRNPDYRLSYNDIVSYAVCRALKRHPIMNSTLQDDGIHLHDYVNLGIAVSIDNGLIVPNVKNADKYGLEGLRTEVRDVATRARKGGLSMDEISGGTFTISNVSMLGVDGFTPILNPPETGILGVGRIVEKPAVKDGAVCVRQMMTLSLTFNHMTTDGAPAMAFLRELGDMLEDPGLMIV</sequence>
<proteinExistence type="inferred from homology"/>
<dbReference type="PROSITE" id="PS00189">
    <property type="entry name" value="LIPOYL"/>
    <property type="match status" value="1"/>
</dbReference>
<comment type="similarity">
    <text evidence="2 7">Belongs to the 2-oxoacid dehydrogenase family.</text>
</comment>
<gene>
    <name evidence="11" type="ORF">AWY79_16190</name>
    <name evidence="12" type="ORF">EDC59_102272</name>
</gene>
<dbReference type="Pfam" id="PF00364">
    <property type="entry name" value="Biotin_lipoyl"/>
    <property type="match status" value="1"/>
</dbReference>
<dbReference type="GO" id="GO:0031405">
    <property type="term" value="F:lipoic acid binding"/>
    <property type="evidence" value="ECO:0007669"/>
    <property type="project" value="TreeGrafter"/>
</dbReference>
<dbReference type="CDD" id="cd06849">
    <property type="entry name" value="lipoyl_domain"/>
    <property type="match status" value="1"/>
</dbReference>
<dbReference type="InterPro" id="IPR011053">
    <property type="entry name" value="Single_hybrid_motif"/>
</dbReference>
<dbReference type="RefSeq" id="WP_066806194.1">
    <property type="nucleotide sequence ID" value="NZ_CP014206.1"/>
</dbReference>
<reference evidence="12 14" key="2">
    <citation type="submission" date="2019-03" db="EMBL/GenBank/DDBJ databases">
        <title>Genomic Encyclopedia of Type Strains, Phase IV (KMG-IV): sequencing the most valuable type-strain genomes for metagenomic binning, comparative biology and taxonomic classification.</title>
        <authorList>
            <person name="Goeker M."/>
        </authorList>
    </citation>
    <scope>NUCLEOTIDE SEQUENCE [LARGE SCALE GENOMIC DNA]</scope>
    <source>
        <strain evidence="12 14">DSM 101483</strain>
    </source>
</reference>
<name>A0A126QS07_9BACT</name>
<accession>A0A126QS07</accession>
<feature type="domain" description="Lipoyl-binding" evidence="9">
    <location>
        <begin position="2"/>
        <end position="77"/>
    </location>
</feature>
<dbReference type="InterPro" id="IPR001078">
    <property type="entry name" value="2-oxoacid_DH_actylTfrase"/>
</dbReference>
<dbReference type="OrthoDB" id="9805770at2"/>
<dbReference type="PANTHER" id="PTHR43178:SF5">
    <property type="entry name" value="LIPOAMIDE ACYLTRANSFERASE COMPONENT OF BRANCHED-CHAIN ALPHA-KETO ACID DEHYDROGENASE COMPLEX, MITOCHONDRIAL"/>
    <property type="match status" value="1"/>
</dbReference>
<dbReference type="GO" id="GO:0005737">
    <property type="term" value="C:cytoplasm"/>
    <property type="evidence" value="ECO:0007669"/>
    <property type="project" value="TreeGrafter"/>
</dbReference>
<protein>
    <recommendedName>
        <fullName evidence="7">Dihydrolipoamide acetyltransferase component of pyruvate dehydrogenase complex</fullName>
        <ecNumber evidence="7">2.3.1.-</ecNumber>
    </recommendedName>
</protein>
<evidence type="ECO:0000256" key="7">
    <source>
        <dbReference type="RuleBase" id="RU003423"/>
    </source>
</evidence>
<dbReference type="GO" id="GO:0016407">
    <property type="term" value="F:acetyltransferase activity"/>
    <property type="evidence" value="ECO:0007669"/>
    <property type="project" value="TreeGrafter"/>
</dbReference>
<organism evidence="12 14">
    <name type="scientific">Pseudodesulfovibrio indicus</name>
    <dbReference type="NCBI Taxonomy" id="1716143"/>
    <lineage>
        <taxon>Bacteria</taxon>
        <taxon>Pseudomonadati</taxon>
        <taxon>Thermodesulfobacteriota</taxon>
        <taxon>Desulfovibrionia</taxon>
        <taxon>Desulfovibrionales</taxon>
        <taxon>Desulfovibrionaceae</taxon>
    </lineage>
</organism>
<feature type="compositionally biased region" description="Low complexity" evidence="8">
    <location>
        <begin position="90"/>
        <end position="114"/>
    </location>
</feature>
<dbReference type="Gene3D" id="3.30.559.10">
    <property type="entry name" value="Chloramphenicol acetyltransferase-like domain"/>
    <property type="match status" value="1"/>
</dbReference>
<dbReference type="PANTHER" id="PTHR43178">
    <property type="entry name" value="DIHYDROLIPOAMIDE ACETYLTRANSFERASE COMPONENT OF PYRUVATE DEHYDROGENASE COMPLEX"/>
    <property type="match status" value="1"/>
</dbReference>
<feature type="region of interest" description="Disordered" evidence="8">
    <location>
        <begin position="90"/>
        <end position="116"/>
    </location>
</feature>
<dbReference type="KEGG" id="dej:AWY79_16190"/>
<evidence type="ECO:0000259" key="9">
    <source>
        <dbReference type="PROSITE" id="PS50968"/>
    </source>
</evidence>
<dbReference type="InterPro" id="IPR003016">
    <property type="entry name" value="2-oxoA_DH_lipoyl-BS"/>
</dbReference>
<dbReference type="EMBL" id="SOBK01000002">
    <property type="protein sequence ID" value="TDT90839.1"/>
    <property type="molecule type" value="Genomic_DNA"/>
</dbReference>
<dbReference type="SUPFAM" id="SSF47005">
    <property type="entry name" value="Peripheral subunit-binding domain of 2-oxo acid dehydrogenase complex"/>
    <property type="match status" value="2"/>
</dbReference>
<dbReference type="InterPro" id="IPR004167">
    <property type="entry name" value="PSBD"/>
</dbReference>
<evidence type="ECO:0000256" key="5">
    <source>
        <dbReference type="ARBA" id="ARBA00022823"/>
    </source>
</evidence>
<dbReference type="SUPFAM" id="SSF51230">
    <property type="entry name" value="Single hybrid motif"/>
    <property type="match status" value="1"/>
</dbReference>
<evidence type="ECO:0000313" key="11">
    <source>
        <dbReference type="EMBL" id="AMK12529.1"/>
    </source>
</evidence>
<dbReference type="InterPro" id="IPR000089">
    <property type="entry name" value="Biotin_lipoyl"/>
</dbReference>
<reference evidence="11 13" key="1">
    <citation type="journal article" date="2016" name="Front. Microbiol.">
        <title>Genome Sequence of the Piezophilic, Mesophilic Sulfate-Reducing Bacterium Desulfovibrio indicus J2T.</title>
        <authorList>
            <person name="Cao J."/>
            <person name="Maignien L."/>
            <person name="Shao Z."/>
            <person name="Alain K."/>
            <person name="Jebbar M."/>
        </authorList>
    </citation>
    <scope>NUCLEOTIDE SEQUENCE [LARGE SCALE GENOMIC DNA]</scope>
    <source>
        <strain evidence="11 13">J2</strain>
    </source>
</reference>
<evidence type="ECO:0000313" key="14">
    <source>
        <dbReference type="Proteomes" id="UP000295506"/>
    </source>
</evidence>
<evidence type="ECO:0000256" key="6">
    <source>
        <dbReference type="ARBA" id="ARBA00023315"/>
    </source>
</evidence>
<keyword evidence="13" id="KW-1185">Reference proteome</keyword>
<keyword evidence="12" id="KW-0670">Pyruvate</keyword>
<evidence type="ECO:0000259" key="10">
    <source>
        <dbReference type="PROSITE" id="PS51826"/>
    </source>
</evidence>
<evidence type="ECO:0000313" key="12">
    <source>
        <dbReference type="EMBL" id="TDT90839.1"/>
    </source>
</evidence>
<dbReference type="PROSITE" id="PS50968">
    <property type="entry name" value="BIOTINYL_LIPOYL"/>
    <property type="match status" value="1"/>
</dbReference>
<comment type="cofactor">
    <cofactor evidence="1 7">
        <name>(R)-lipoate</name>
        <dbReference type="ChEBI" id="CHEBI:83088"/>
    </cofactor>
</comment>
<evidence type="ECO:0000256" key="1">
    <source>
        <dbReference type="ARBA" id="ARBA00001938"/>
    </source>
</evidence>
<dbReference type="Pfam" id="PF02817">
    <property type="entry name" value="E3_binding"/>
    <property type="match status" value="2"/>
</dbReference>
<dbReference type="InterPro" id="IPR050743">
    <property type="entry name" value="2-oxoacid_DH_E2_comp"/>
</dbReference>
<keyword evidence="6 7" id="KW-0012">Acyltransferase</keyword>
<evidence type="ECO:0000256" key="4">
    <source>
        <dbReference type="ARBA" id="ARBA00022679"/>
    </source>
</evidence>
<evidence type="ECO:0000256" key="3">
    <source>
        <dbReference type="ARBA" id="ARBA00011484"/>
    </source>
</evidence>
<dbReference type="Gene3D" id="4.10.320.10">
    <property type="entry name" value="E3-binding domain"/>
    <property type="match status" value="2"/>
</dbReference>
<dbReference type="Pfam" id="PF00198">
    <property type="entry name" value="2-oxoacid_dh"/>
    <property type="match status" value="1"/>
</dbReference>
<dbReference type="AlphaFoldDB" id="A0A126QS07"/>
<feature type="domain" description="Peripheral subunit-binding (PSBD)" evidence="10">
    <location>
        <begin position="166"/>
        <end position="203"/>
    </location>
</feature>
<keyword evidence="5 7" id="KW-0450">Lipoyl</keyword>
<evidence type="ECO:0000256" key="8">
    <source>
        <dbReference type="SAM" id="MobiDB-lite"/>
    </source>
</evidence>